<feature type="transmembrane region" description="Helical" evidence="5">
    <location>
        <begin position="142"/>
        <end position="161"/>
    </location>
</feature>
<dbReference type="PANTHER" id="PTHR43310">
    <property type="entry name" value="SULFATE TRANSPORTER YBAR-RELATED"/>
    <property type="match status" value="1"/>
</dbReference>
<feature type="transmembrane region" description="Helical" evidence="5">
    <location>
        <begin position="50"/>
        <end position="70"/>
    </location>
</feature>
<organism evidence="8">
    <name type="scientific">Candidatus Moduliflexus flocculans</name>
    <dbReference type="NCBI Taxonomy" id="1499966"/>
    <lineage>
        <taxon>Bacteria</taxon>
        <taxon>Candidatus Moduliflexota</taxon>
        <taxon>Candidatus Moduliflexia</taxon>
        <taxon>Candidatus Moduliflexales</taxon>
        <taxon>Candidatus Moduliflexaceae</taxon>
    </lineage>
</organism>
<feature type="domain" description="Cyclic nucleotide-binding" evidence="6">
    <location>
        <begin position="605"/>
        <end position="706"/>
    </location>
</feature>
<evidence type="ECO:0000256" key="3">
    <source>
        <dbReference type="ARBA" id="ARBA00022989"/>
    </source>
</evidence>
<dbReference type="PROSITE" id="PS50042">
    <property type="entry name" value="CNMP_BINDING_3"/>
    <property type="match status" value="1"/>
</dbReference>
<dbReference type="InterPro" id="IPR002645">
    <property type="entry name" value="STAS_dom"/>
</dbReference>
<feature type="transmembrane region" description="Helical" evidence="5">
    <location>
        <begin position="181"/>
        <end position="200"/>
    </location>
</feature>
<dbReference type="PROSITE" id="PS50801">
    <property type="entry name" value="STAS"/>
    <property type="match status" value="1"/>
</dbReference>
<keyword evidence="4 5" id="KW-0472">Membrane</keyword>
<dbReference type="Pfam" id="PF00916">
    <property type="entry name" value="Sulfate_transp"/>
    <property type="match status" value="1"/>
</dbReference>
<dbReference type="Pfam" id="PF01740">
    <property type="entry name" value="STAS"/>
    <property type="match status" value="1"/>
</dbReference>
<evidence type="ECO:0000256" key="4">
    <source>
        <dbReference type="ARBA" id="ARBA00023136"/>
    </source>
</evidence>
<evidence type="ECO:0000313" key="9">
    <source>
        <dbReference type="Proteomes" id="UP000030700"/>
    </source>
</evidence>
<reference evidence="8" key="1">
    <citation type="journal article" date="2015" name="PeerJ">
        <title>First genomic representation of candidate bacterial phylum KSB3 points to enhanced environmental sensing as a trigger of wastewater bulking.</title>
        <authorList>
            <person name="Sekiguchi Y."/>
            <person name="Ohashi A."/>
            <person name="Parks D.H."/>
            <person name="Yamauchi T."/>
            <person name="Tyson G.W."/>
            <person name="Hugenholtz P."/>
        </authorList>
    </citation>
    <scope>NUCLEOTIDE SEQUENCE [LARGE SCALE GENOMIC DNA]</scope>
</reference>
<name>A0A081BQP2_9BACT</name>
<feature type="transmembrane region" description="Helical" evidence="5">
    <location>
        <begin position="207"/>
        <end position="224"/>
    </location>
</feature>
<evidence type="ECO:0000256" key="2">
    <source>
        <dbReference type="ARBA" id="ARBA00022692"/>
    </source>
</evidence>
<feature type="transmembrane region" description="Helical" evidence="5">
    <location>
        <begin position="402"/>
        <end position="433"/>
    </location>
</feature>
<protein>
    <submittedName>
        <fullName evidence="8">Sulphate transporter</fullName>
    </submittedName>
</protein>
<evidence type="ECO:0000259" key="6">
    <source>
        <dbReference type="PROSITE" id="PS50042"/>
    </source>
</evidence>
<dbReference type="PANTHER" id="PTHR43310:SF1">
    <property type="entry name" value="SULFATE TRANSPORTER YBAR-RELATED"/>
    <property type="match status" value="1"/>
</dbReference>
<keyword evidence="2 5" id="KW-0812">Transmembrane</keyword>
<evidence type="ECO:0000313" key="8">
    <source>
        <dbReference type="EMBL" id="GAK53723.1"/>
    </source>
</evidence>
<dbReference type="InterPro" id="IPR036513">
    <property type="entry name" value="STAS_dom_sf"/>
</dbReference>
<feature type="transmembrane region" description="Helical" evidence="5">
    <location>
        <begin position="77"/>
        <end position="97"/>
    </location>
</feature>
<accession>A0A081BQP2</accession>
<gene>
    <name evidence="8" type="ORF">U14_04997</name>
</gene>
<feature type="transmembrane region" description="Helical" evidence="5">
    <location>
        <begin position="20"/>
        <end position="44"/>
    </location>
</feature>
<dbReference type="Gene3D" id="2.60.120.10">
    <property type="entry name" value="Jelly Rolls"/>
    <property type="match status" value="1"/>
</dbReference>
<feature type="domain" description="STAS" evidence="7">
    <location>
        <begin position="476"/>
        <end position="579"/>
    </location>
</feature>
<dbReference type="SUPFAM" id="SSF52091">
    <property type="entry name" value="SpoIIaa-like"/>
    <property type="match status" value="1"/>
</dbReference>
<dbReference type="InterPro" id="IPR011547">
    <property type="entry name" value="SLC26A/SulP_dom"/>
</dbReference>
<feature type="transmembrane region" description="Helical" evidence="5">
    <location>
        <begin position="267"/>
        <end position="285"/>
    </location>
</feature>
<dbReference type="STRING" id="1499966.U14_04997"/>
<evidence type="ECO:0000256" key="1">
    <source>
        <dbReference type="ARBA" id="ARBA00004141"/>
    </source>
</evidence>
<keyword evidence="9" id="KW-1185">Reference proteome</keyword>
<dbReference type="SUPFAM" id="SSF51206">
    <property type="entry name" value="cAMP-binding domain-like"/>
    <property type="match status" value="1"/>
</dbReference>
<dbReference type="AlphaFoldDB" id="A0A081BQP2"/>
<dbReference type="CDD" id="cd07042">
    <property type="entry name" value="STAS_SulP_like_sulfate_transporter"/>
    <property type="match status" value="1"/>
</dbReference>
<dbReference type="InterPro" id="IPR014710">
    <property type="entry name" value="RmlC-like_jellyroll"/>
</dbReference>
<feature type="transmembrane region" description="Helical" evidence="5">
    <location>
        <begin position="109"/>
        <end position="130"/>
    </location>
</feature>
<sequence>MSHQPKGSLSETTSLSGDLLGGLTAMLVALPSSIAFGVLVYTILGREYVGQGAVAGAIGAAAIGLLAPLFGRTDGLISAPCAPAAAVLSALATSLIAGQTGTKLAPDNIVASLALAALFSALLQIGYGALGGGKLIKFIPYPVVSGYLSGVAVIIILGQLPKLFGLPKDTPLLHGLLSPTLWKWPGLVVGVITIVVMLFAPRLTEKIPSGILGLIAGMATYWALTPFVPALRTLENNPLVIGSLQASGGFFNTILSRAQGFFAIDTAMIKLVLIPALTLSILLSIDTLKTCVVLDALTQKRHNSNRELIGQGLGNLGACLLGGMPGAGTMGPSLVNVSSGGRTPRSGIAEGVGVILTLVIFQWMIAWVPLGALAGIMLVVAGRMFDRQMFRLWRYPAGRVDFAVIMVVIIVAVTVDLIAASGVGVACAILLFIRDQVHGTVIRRKAYLNQVSSKTRRLAHEREMLAQLGEQGVFCELQGNLFFGTTDQLFSQLEPDLLSKRFILLDMRRVQSMDYTAAHLFEQMQARLAKRDGQLLFSGMPSALLDQRNFEHYLAQLGVVGESGGVMVAETLDSALEWIEERILASAGLTKNGEEPLLGVRDFELFRSFDDATLSKISACLREVSLQPGQKVFSAGDQDDEIFLVRRGSVRIMLPLEGGKRHHLTTVGQGNFFGELSFLDRGVRSADVEAKVSTELYALSRARFDEQTQADAEIGVQVFAQLALAIANHLRRTDAELQVLQER</sequence>
<dbReference type="Gene3D" id="3.30.750.24">
    <property type="entry name" value="STAS domain"/>
    <property type="match status" value="1"/>
</dbReference>
<dbReference type="InterPro" id="IPR052706">
    <property type="entry name" value="Membrane-Transporter-like"/>
</dbReference>
<dbReference type="HOGENOM" id="CLU_003182_4_2_0"/>
<dbReference type="SMART" id="SM00100">
    <property type="entry name" value="cNMP"/>
    <property type="match status" value="1"/>
</dbReference>
<feature type="transmembrane region" description="Helical" evidence="5">
    <location>
        <begin position="354"/>
        <end position="381"/>
    </location>
</feature>
<evidence type="ECO:0000259" key="7">
    <source>
        <dbReference type="PROSITE" id="PS50801"/>
    </source>
</evidence>
<dbReference type="CDD" id="cd00038">
    <property type="entry name" value="CAP_ED"/>
    <property type="match status" value="1"/>
</dbReference>
<dbReference type="Pfam" id="PF00027">
    <property type="entry name" value="cNMP_binding"/>
    <property type="match status" value="1"/>
</dbReference>
<dbReference type="Proteomes" id="UP000030700">
    <property type="component" value="Unassembled WGS sequence"/>
</dbReference>
<dbReference type="InterPro" id="IPR000595">
    <property type="entry name" value="cNMP-bd_dom"/>
</dbReference>
<dbReference type="InterPro" id="IPR018490">
    <property type="entry name" value="cNMP-bd_dom_sf"/>
</dbReference>
<evidence type="ECO:0000256" key="5">
    <source>
        <dbReference type="SAM" id="Phobius"/>
    </source>
</evidence>
<dbReference type="EMBL" id="DF820460">
    <property type="protein sequence ID" value="GAK53723.1"/>
    <property type="molecule type" value="Genomic_DNA"/>
</dbReference>
<keyword evidence="3 5" id="KW-1133">Transmembrane helix</keyword>
<comment type="subcellular location">
    <subcellularLocation>
        <location evidence="1">Membrane</location>
        <topology evidence="1">Multi-pass membrane protein</topology>
    </subcellularLocation>
</comment>
<proteinExistence type="predicted"/>
<dbReference type="GO" id="GO:0016020">
    <property type="term" value="C:membrane"/>
    <property type="evidence" value="ECO:0007669"/>
    <property type="project" value="UniProtKB-SubCell"/>
</dbReference>